<feature type="coiled-coil region" evidence="1">
    <location>
        <begin position="25"/>
        <end position="52"/>
    </location>
</feature>
<evidence type="ECO:0000313" key="3">
    <source>
        <dbReference type="Proteomes" id="UP001055117"/>
    </source>
</evidence>
<dbReference type="Pfam" id="PF06698">
    <property type="entry name" value="DUF1192"/>
    <property type="match status" value="1"/>
</dbReference>
<proteinExistence type="predicted"/>
<accession>A0ABQ4QK82</accession>
<dbReference type="RefSeq" id="WP_147763938.1">
    <property type="nucleotide sequence ID" value="NZ_BPQG01000051.1"/>
</dbReference>
<reference evidence="2 3" key="1">
    <citation type="journal article" date="2021" name="Front. Microbiol.">
        <title>Comprehensive Comparative Genomics and Phenotyping of Methylobacterium Species.</title>
        <authorList>
            <person name="Alessa O."/>
            <person name="Ogura Y."/>
            <person name="Fujitani Y."/>
            <person name="Takami H."/>
            <person name="Hayashi T."/>
            <person name="Sahin N."/>
            <person name="Tani A."/>
        </authorList>
    </citation>
    <scope>NUCLEOTIDE SEQUENCE [LARGE SCALE GENOMIC DNA]</scope>
    <source>
        <strain evidence="2 3">DSM 23679</strain>
    </source>
</reference>
<evidence type="ECO:0000256" key="1">
    <source>
        <dbReference type="SAM" id="Coils"/>
    </source>
</evidence>
<dbReference type="EMBL" id="BPQG01000051">
    <property type="protein sequence ID" value="GJD45446.1"/>
    <property type="molecule type" value="Genomic_DNA"/>
</dbReference>
<evidence type="ECO:0008006" key="4">
    <source>
        <dbReference type="Google" id="ProtNLM"/>
    </source>
</evidence>
<dbReference type="Proteomes" id="UP001055117">
    <property type="component" value="Unassembled WGS sequence"/>
</dbReference>
<name>A0ABQ4QK82_9HYPH</name>
<gene>
    <name evidence="2" type="ORF">AFCDBAGC_3319</name>
</gene>
<comment type="caution">
    <text evidence="2">The sequence shown here is derived from an EMBL/GenBank/DDBJ whole genome shotgun (WGS) entry which is preliminary data.</text>
</comment>
<keyword evidence="3" id="KW-1185">Reference proteome</keyword>
<organism evidence="2 3">
    <name type="scientific">Methylobacterium cerastii</name>
    <dbReference type="NCBI Taxonomy" id="932741"/>
    <lineage>
        <taxon>Bacteria</taxon>
        <taxon>Pseudomonadati</taxon>
        <taxon>Pseudomonadota</taxon>
        <taxon>Alphaproteobacteria</taxon>
        <taxon>Hyphomicrobiales</taxon>
        <taxon>Methylobacteriaceae</taxon>
        <taxon>Methylobacterium</taxon>
    </lineage>
</organism>
<dbReference type="InterPro" id="IPR009579">
    <property type="entry name" value="DUF1192"/>
</dbReference>
<evidence type="ECO:0000313" key="2">
    <source>
        <dbReference type="EMBL" id="GJD45446.1"/>
    </source>
</evidence>
<keyword evidence="1" id="KW-0175">Coiled coil</keyword>
<sequence length="62" mass="7050">MRDDDEQVKRPVHHEVGQPLDTLSVDEIDHRIALLNAEIRRLEAARTAKQDALGAADAFFKR</sequence>
<protein>
    <recommendedName>
        <fullName evidence="4">DUF1192 domain-containing protein</fullName>
    </recommendedName>
</protein>